<gene>
    <name evidence="2" type="ORF">PDENDC454_06800</name>
</gene>
<dbReference type="Pfam" id="PF00797">
    <property type="entry name" value="Acetyltransf_2"/>
    <property type="match status" value="1"/>
</dbReference>
<evidence type="ECO:0000256" key="1">
    <source>
        <dbReference type="ARBA" id="ARBA00006547"/>
    </source>
</evidence>
<dbReference type="PANTHER" id="PTHR11786">
    <property type="entry name" value="N-HYDROXYARYLAMINE O-ACETYLTRANSFERASE"/>
    <property type="match status" value="1"/>
</dbReference>
<keyword evidence="2" id="KW-0808">Transferase</keyword>
<proteinExistence type="inferred from homology"/>
<dbReference type="Proteomes" id="UP000003900">
    <property type="component" value="Unassembled WGS sequence"/>
</dbReference>
<accession>H3SCW5</accession>
<name>H3SCW5_9BACL</name>
<dbReference type="OrthoDB" id="2845539at2"/>
<comment type="caution">
    <text evidence="2">The sequence shown here is derived from an EMBL/GenBank/DDBJ whole genome shotgun (WGS) entry which is preliminary data.</text>
</comment>
<dbReference type="STRING" id="1131935.PDENDC454_06800"/>
<dbReference type="RefSeq" id="WP_006675871.1">
    <property type="nucleotide sequence ID" value="NZ_AHKH01000012.1"/>
</dbReference>
<evidence type="ECO:0000313" key="2">
    <source>
        <dbReference type="EMBL" id="EHQ63039.1"/>
    </source>
</evidence>
<dbReference type="AlphaFoldDB" id="H3SCW5"/>
<dbReference type="SUPFAM" id="SSF54001">
    <property type="entry name" value="Cysteine proteinases"/>
    <property type="match status" value="1"/>
</dbReference>
<dbReference type="GO" id="GO:0016407">
    <property type="term" value="F:acetyltransferase activity"/>
    <property type="evidence" value="ECO:0007669"/>
    <property type="project" value="InterPro"/>
</dbReference>
<comment type="similarity">
    <text evidence="1">Belongs to the arylamine N-acetyltransferase family.</text>
</comment>
<keyword evidence="3" id="KW-1185">Reference proteome</keyword>
<sequence length="269" mass="31152">MEAEALVERFLAFVEVPRGEADLALLNKLIDRFQRKVRWENLTKIIDYETGAARKQFIPPIDVYVDRMVTHGYGGTCWTIAIGFHWLLRQLGYSAHYLYMDPGHLCLRVDLDQPYYVDLGYAAPLFQAYPLHQSFVAADDRETFNYTSSAEGITIVRQPGPTKTLNPEPVQLEDMVPFINRSNDWNTSPMLRELLIFGYIGDIPTSLTNGTLKQHFPDRKIEQELGPDELKYWITDKFGMDFALYDQASDIFRRRRSQLDCALRLTSRE</sequence>
<dbReference type="EMBL" id="AHKH01000012">
    <property type="protein sequence ID" value="EHQ63039.1"/>
    <property type="molecule type" value="Genomic_DNA"/>
</dbReference>
<dbReference type="Gene3D" id="3.30.2140.20">
    <property type="match status" value="1"/>
</dbReference>
<evidence type="ECO:0000313" key="3">
    <source>
        <dbReference type="Proteomes" id="UP000003900"/>
    </source>
</evidence>
<dbReference type="PATRIC" id="fig|1131935.3.peg.1378"/>
<reference evidence="2 3" key="1">
    <citation type="journal article" date="2012" name="J. Bacteriol.">
        <title>Genome Sequence of the Pattern-Forming Social Bacterium Paenibacillus dendritiformis C454 Chiral Morphotype.</title>
        <authorList>
            <person name="Sirota-Madi A."/>
            <person name="Olender T."/>
            <person name="Helman Y."/>
            <person name="Brainis I."/>
            <person name="Finkelshtein A."/>
            <person name="Roth D."/>
            <person name="Hagai E."/>
            <person name="Leshkowitz D."/>
            <person name="Brodsky L."/>
            <person name="Galatenko V."/>
            <person name="Nikolaev V."/>
            <person name="Gutnick D.L."/>
            <person name="Lancet D."/>
            <person name="Ben-Jacob E."/>
        </authorList>
    </citation>
    <scope>NUCLEOTIDE SEQUENCE [LARGE SCALE GENOMIC DNA]</scope>
    <source>
        <strain evidence="2 3">C454</strain>
    </source>
</reference>
<protein>
    <submittedName>
        <fullName evidence="2">N-acetyltransferase</fullName>
    </submittedName>
</protein>
<dbReference type="InterPro" id="IPR053710">
    <property type="entry name" value="Arylamine_NAT_domain_sf"/>
</dbReference>
<dbReference type="InterPro" id="IPR001447">
    <property type="entry name" value="Arylamine_N-AcTrfase"/>
</dbReference>
<dbReference type="PANTHER" id="PTHR11786:SF0">
    <property type="entry name" value="ARYLAMINE N-ACETYLTRANSFERASE 4-RELATED"/>
    <property type="match status" value="1"/>
</dbReference>
<dbReference type="InterPro" id="IPR038765">
    <property type="entry name" value="Papain-like_cys_pep_sf"/>
</dbReference>
<organism evidence="2 3">
    <name type="scientific">Paenibacillus dendritiformis C454</name>
    <dbReference type="NCBI Taxonomy" id="1131935"/>
    <lineage>
        <taxon>Bacteria</taxon>
        <taxon>Bacillati</taxon>
        <taxon>Bacillota</taxon>
        <taxon>Bacilli</taxon>
        <taxon>Bacillales</taxon>
        <taxon>Paenibacillaceae</taxon>
        <taxon>Paenibacillus</taxon>
    </lineage>
</organism>